<comment type="caution">
    <text evidence="3">The sequence shown here is derived from an EMBL/GenBank/DDBJ whole genome shotgun (WGS) entry which is preliminary data.</text>
</comment>
<dbReference type="InterPro" id="IPR021202">
    <property type="entry name" value="Rv3654c-like"/>
</dbReference>
<evidence type="ECO:0000256" key="2">
    <source>
        <dbReference type="SAM" id="Phobius"/>
    </source>
</evidence>
<organism evidence="3 4">
    <name type="scientific">Aeromicrobium fastidiosum</name>
    <dbReference type="NCBI Taxonomy" id="52699"/>
    <lineage>
        <taxon>Bacteria</taxon>
        <taxon>Bacillati</taxon>
        <taxon>Actinomycetota</taxon>
        <taxon>Actinomycetes</taxon>
        <taxon>Propionibacteriales</taxon>
        <taxon>Nocardioidaceae</taxon>
        <taxon>Aeromicrobium</taxon>
    </lineage>
</organism>
<dbReference type="OrthoDB" id="3748703at2"/>
<protein>
    <submittedName>
        <fullName evidence="3">Flp pilus-assembly TadE/G-like family protein</fullName>
    </submittedName>
</protein>
<reference evidence="3" key="1">
    <citation type="submission" date="2019-09" db="EMBL/GenBank/DDBJ databases">
        <authorList>
            <person name="Li J."/>
        </authorList>
    </citation>
    <scope>NUCLEOTIDE SEQUENCE [LARGE SCALE GENOMIC DNA]</scope>
    <source>
        <strain evidence="3">NRBC 14897</strain>
    </source>
</reference>
<keyword evidence="2" id="KW-0472">Membrane</keyword>
<feature type="region of interest" description="Disordered" evidence="1">
    <location>
        <begin position="1"/>
        <end position="61"/>
    </location>
</feature>
<keyword evidence="4" id="KW-1185">Reference proteome</keyword>
<dbReference type="EMBL" id="SDPP02000001">
    <property type="protein sequence ID" value="KAA1380776.1"/>
    <property type="molecule type" value="Genomic_DNA"/>
</dbReference>
<feature type="compositionally biased region" description="Basic residues" evidence="1">
    <location>
        <begin position="41"/>
        <end position="56"/>
    </location>
</feature>
<proteinExistence type="predicted"/>
<feature type="compositionally biased region" description="Basic and acidic residues" evidence="1">
    <location>
        <begin position="26"/>
        <end position="36"/>
    </location>
</feature>
<name>A0A641ARN5_9ACTN</name>
<feature type="transmembrane region" description="Helical" evidence="2">
    <location>
        <begin position="108"/>
        <end position="127"/>
    </location>
</feature>
<keyword evidence="2" id="KW-0812">Transmembrane</keyword>
<feature type="compositionally biased region" description="Basic residues" evidence="1">
    <location>
        <begin position="15"/>
        <end position="25"/>
    </location>
</feature>
<dbReference type="AlphaFoldDB" id="A0A641ARN5"/>
<evidence type="ECO:0000313" key="3">
    <source>
        <dbReference type="EMBL" id="KAA1380776.1"/>
    </source>
</evidence>
<evidence type="ECO:0000313" key="4">
    <source>
        <dbReference type="Proteomes" id="UP001515100"/>
    </source>
</evidence>
<gene>
    <name evidence="3" type="ORF">ESP62_006335</name>
</gene>
<accession>A0A641ARN5</accession>
<sequence>MDRLARPDAGAAIRCRPRVGPHGRPGRVDPGGDRHGPTARARSRVGRGHDRRRRGDRHGAHAVAHAAAVLLRHRLAIPGVDIGRSPGVTVRGRVPVRDPGAVRDRGAATVHAATVAVLLVVVGLLLVQATSLVQMKHRVAAAADLAALAASRASVEGEDGCQAAAAVARRNGARLAACRMDFDVATVTARATSPRWWGGRWATEQRARAAPESYVTP</sequence>
<keyword evidence="2" id="KW-1133">Transmembrane helix</keyword>
<dbReference type="NCBIfam" id="TIGR03816">
    <property type="entry name" value="tadE_like_DECH"/>
    <property type="match status" value="1"/>
</dbReference>
<dbReference type="Proteomes" id="UP001515100">
    <property type="component" value="Unassembled WGS sequence"/>
</dbReference>
<evidence type="ECO:0000256" key="1">
    <source>
        <dbReference type="SAM" id="MobiDB-lite"/>
    </source>
</evidence>